<dbReference type="EMBL" id="PDDX01000001">
    <property type="protein sequence ID" value="PHI29174.1"/>
    <property type="molecule type" value="Genomic_DNA"/>
</dbReference>
<comment type="caution">
    <text evidence="3">The sequence shown here is derived from an EMBL/GenBank/DDBJ whole genome shotgun (WGS) entry which is preliminary data.</text>
</comment>
<dbReference type="InterPro" id="IPR005546">
    <property type="entry name" value="Autotransporte_beta"/>
</dbReference>
<proteinExistence type="predicted"/>
<dbReference type="InterPro" id="IPR036709">
    <property type="entry name" value="Autotransporte_beta_dom_sf"/>
</dbReference>
<name>A0A2C6DK85_9GAMM</name>
<dbReference type="STRING" id="1111728.GCA_000427805_04093"/>
<dbReference type="Gene3D" id="2.160.20.20">
    <property type="match status" value="2"/>
</dbReference>
<dbReference type="InterPro" id="IPR012332">
    <property type="entry name" value="Autotransporter_pectin_lyase_C"/>
</dbReference>
<feature type="domain" description="Autotransporter" evidence="2">
    <location>
        <begin position="1396"/>
        <end position="1670"/>
    </location>
</feature>
<dbReference type="InterPro" id="IPR024973">
    <property type="entry name" value="ESPR"/>
</dbReference>
<dbReference type="Gene3D" id="2.40.128.130">
    <property type="entry name" value="Autotransporter beta-domain"/>
    <property type="match status" value="1"/>
</dbReference>
<sequence>MLIQQSLCYLYVINVNRMYFAMNKIYKTVFNRATGQCVVTSELAKGKVKSSSVATVITVAVAMTAMAGLPERAEAALINQSTTLNVGTGITETLDAGSAINVTNAAGINVSGGGTLIANGTESSPDININSNNGVLIDGVGSSATMNGVNIINSSTSSGRGVVSQNGGVFNINHSIVDVSGLAAIGVVAGNTTGNSINNTTITTHGNSIAYGVQSTGTNGLLTLDHVNVRTTGVADAGGRPTAIVTQGGGTVIINDTNGRSTITANEGRGLYAGTGTIIGSSVDIVSNFNGATVSSDSIIDLTNSTITTTGAGAIGVIVVGNGQLTLTDTDVDSQGDAISLSGGTASAANTVTITGGDLVSQNGSGIHQDGGVSNIVVNDGATITANNGGAAIKTGNDAIMNIALSGADTAVSGNIENNGSSTINGGLVDGAVLNGDLVNNSTGDLNFAIDNGTLSGGGTNNGSGDLTINAGGSDSTVTGDLVNNSTTGGTVNGNITDGATIDGDITNSAGSNGNTNVTVDNGTLNGSGTNNGAGELVIDVVNGGTVEGGVENGAGSTGDTTVTVDNGTLNGGGTNNGLGDLIIDIANGGALVGGVQNGADSTGDTTVSVDNGTLSGGGTNNGSGDLTINAGGSDSTVTGDLVNNSTTGGTVNGNITDGATIDGDITNSAGSNGNTNVTVDNGTLNGSGTNNGAGELVIDVVNGGTVEGGVENGAGSTGDTTVTVDNGTLNGGGTNNGLGDLIIDIANGGALVGGVQNGADSTGDTTVSVDNGTLSGGGTNNGSGDLTINAGGSDSTVTGDLVNSTTTGGTVNGNITDGATIDGDITNSAGSNGNTNVTVDNGTLNGSGTNNGAGELVIDVVNGGTVEGGVENGAGSTGDTTVTVDNGTLNGGGTNNGLGDLIIDIANGGALVGGVQNGADSTGDTTVSVDNGTLSGGGTNNGSGDLTINAGGSDSTVTGDLVNNSTTGGTVNGNITDGATIDGDITNSAGSNGNTNVTVDNGTLNGSGTNNGAGELVIDVVNGGTVEGGVENGAGSTGDTTVTVDNGTLNGGGTNNGLGDLIIDVTQGGTVNGGLTNTDTGNIDFSVDNGGAINGGLNNSGDGTITGNINSGGTVTGDINNSGNGTIDLGVNNGGTLIGDVINSGNGSISLDVNEGGVWSGTGQNIGLWVHGNATYLMQTASSSFIWVKMDDNSTLDFGQPGSALARTADYSSFKTFLSTGYMAQTDGGTGTINMSTNLGLGKGDLVSVDGVMSGNYQVNVTNYGVAPSAPNESLRIIQGGSGSDAHVALTGSQYRDAGMYRYHLVQDNSGTGYWLVNGDGTGASYGGGDDDTTKSGNAYNADGSFNTFVPPDAEMLSDLARMMKGASAAQTISLLNQSRNVAKHTDGLRLAGTKGDHDVTLWINNFYTNTEVGSDVMGHKFKVNTNATYIGVDKSWDIGNSNTLISGVFTGAGITDNQYGVNGSSGDSDIYTVGVYGMYVHNSGLFADVTAQGYRIKTSDDAYTEQGEQSSYDMSSNAVSLGLDIGRRYALQDNFYVEPSVKLAYLRNGSDEFTTHGTSQIKVKKDASDVFQYGLGLNVGKTITTSAPDAFVQPYFGLTVLKQHVSGGEVTSSGTTMKSDLDGYQLQSNLGVNWQMNKNNGVFTEVNAGTGDKFNNAFGVGVGYRYSF</sequence>
<dbReference type="PROSITE" id="PS51208">
    <property type="entry name" value="AUTOTRANSPORTER"/>
    <property type="match status" value="1"/>
</dbReference>
<organism evidence="3 4">
    <name type="scientific">Budvicia aquatica</name>
    <dbReference type="NCBI Taxonomy" id="82979"/>
    <lineage>
        <taxon>Bacteria</taxon>
        <taxon>Pseudomonadati</taxon>
        <taxon>Pseudomonadota</taxon>
        <taxon>Gammaproteobacteria</taxon>
        <taxon>Enterobacterales</taxon>
        <taxon>Budviciaceae</taxon>
        <taxon>Budvicia</taxon>
    </lineage>
</organism>
<feature type="region of interest" description="Disordered" evidence="1">
    <location>
        <begin position="603"/>
        <end position="632"/>
    </location>
</feature>
<dbReference type="OrthoDB" id="7069324at2"/>
<dbReference type="SMART" id="SM00869">
    <property type="entry name" value="Autotransporter"/>
    <property type="match status" value="1"/>
</dbReference>
<feature type="region of interest" description="Disordered" evidence="1">
    <location>
        <begin position="772"/>
        <end position="792"/>
    </location>
</feature>
<dbReference type="GO" id="GO:0019867">
    <property type="term" value="C:outer membrane"/>
    <property type="evidence" value="ECO:0007669"/>
    <property type="project" value="InterPro"/>
</dbReference>
<reference evidence="4" key="1">
    <citation type="submission" date="2017-09" db="EMBL/GenBank/DDBJ databases">
        <title>FDA dAtabase for Regulatory Grade micrObial Sequences (FDA-ARGOS): Supporting development and validation of Infectious Disease Dx tests.</title>
        <authorList>
            <person name="Minogue T."/>
            <person name="Wolcott M."/>
            <person name="Wasieloski L."/>
            <person name="Aguilar W."/>
            <person name="Moore D."/>
            <person name="Tallon L."/>
            <person name="Sadzewicz L."/>
            <person name="Ott S."/>
            <person name="Zhao X."/>
            <person name="Nagaraj S."/>
            <person name="Vavikolanu K."/>
            <person name="Aluvathingal J."/>
            <person name="Nadendla S."/>
            <person name="Sichtig H."/>
        </authorList>
    </citation>
    <scope>NUCLEOTIDE SEQUENCE [LARGE SCALE GENOMIC DNA]</scope>
    <source>
        <strain evidence="4">FDAARGOS_387</strain>
    </source>
</reference>
<protein>
    <recommendedName>
        <fullName evidence="2">Autotransporter domain-containing protein</fullName>
    </recommendedName>
</protein>
<evidence type="ECO:0000313" key="4">
    <source>
        <dbReference type="Proteomes" id="UP000224974"/>
    </source>
</evidence>
<feature type="region of interest" description="Disordered" evidence="1">
    <location>
        <begin position="923"/>
        <end position="952"/>
    </location>
</feature>
<evidence type="ECO:0000313" key="3">
    <source>
        <dbReference type="EMBL" id="PHI29174.1"/>
    </source>
</evidence>
<dbReference type="Proteomes" id="UP000224974">
    <property type="component" value="Unassembled WGS sequence"/>
</dbReference>
<dbReference type="NCBIfam" id="TIGR01414">
    <property type="entry name" value="autotrans_barl"/>
    <property type="match status" value="1"/>
</dbReference>
<evidence type="ECO:0000259" key="2">
    <source>
        <dbReference type="PROSITE" id="PS51208"/>
    </source>
</evidence>
<gene>
    <name evidence="3" type="ORF">CRN84_07490</name>
</gene>
<dbReference type="SUPFAM" id="SSF103515">
    <property type="entry name" value="Autotransporter"/>
    <property type="match status" value="1"/>
</dbReference>
<evidence type="ECO:0000256" key="1">
    <source>
        <dbReference type="SAM" id="MobiDB-lite"/>
    </source>
</evidence>
<dbReference type="Pfam" id="PF13018">
    <property type="entry name" value="ESPR"/>
    <property type="match status" value="1"/>
</dbReference>
<dbReference type="InterPro" id="IPR006315">
    <property type="entry name" value="OM_autotransptr_brl_dom"/>
</dbReference>
<keyword evidence="4" id="KW-1185">Reference proteome</keyword>
<accession>A0A2C6DK85</accession>